<dbReference type="EMBL" id="JMSN01000073">
    <property type="protein sequence ID" value="KDN42064.1"/>
    <property type="molecule type" value="Genomic_DNA"/>
</dbReference>
<organism evidence="1 2">
    <name type="scientific">Tilletiaria anomala (strain ATCC 24038 / CBS 436.72 / UBC 951)</name>
    <dbReference type="NCBI Taxonomy" id="1037660"/>
    <lineage>
        <taxon>Eukaryota</taxon>
        <taxon>Fungi</taxon>
        <taxon>Dikarya</taxon>
        <taxon>Basidiomycota</taxon>
        <taxon>Ustilaginomycotina</taxon>
        <taxon>Exobasidiomycetes</taxon>
        <taxon>Georgefischeriales</taxon>
        <taxon>Tilletiariaceae</taxon>
        <taxon>Tilletiaria</taxon>
    </lineage>
</organism>
<gene>
    <name evidence="1" type="ORF">K437DRAFT_257991</name>
</gene>
<name>A0A066VTD0_TILAU</name>
<keyword evidence="2" id="KW-1185">Reference proteome</keyword>
<dbReference type="HOGENOM" id="CLU_2446833_0_0_1"/>
<comment type="caution">
    <text evidence="1">The sequence shown here is derived from an EMBL/GenBank/DDBJ whole genome shotgun (WGS) entry which is preliminary data.</text>
</comment>
<dbReference type="GeneID" id="25264842"/>
<accession>A0A066VTD0</accession>
<reference evidence="1 2" key="1">
    <citation type="submission" date="2014-05" db="EMBL/GenBank/DDBJ databases">
        <title>Draft genome sequence of a rare smut relative, Tilletiaria anomala UBC 951.</title>
        <authorList>
            <consortium name="DOE Joint Genome Institute"/>
            <person name="Toome M."/>
            <person name="Kuo A."/>
            <person name="Henrissat B."/>
            <person name="Lipzen A."/>
            <person name="Tritt A."/>
            <person name="Yoshinaga Y."/>
            <person name="Zane M."/>
            <person name="Barry K."/>
            <person name="Grigoriev I.V."/>
            <person name="Spatafora J.W."/>
            <person name="Aimea M.C."/>
        </authorList>
    </citation>
    <scope>NUCLEOTIDE SEQUENCE [LARGE SCALE GENOMIC DNA]</scope>
    <source>
        <strain evidence="1 2">UBC 951</strain>
    </source>
</reference>
<proteinExistence type="predicted"/>
<feature type="non-terminal residue" evidence="1">
    <location>
        <position position="90"/>
    </location>
</feature>
<evidence type="ECO:0000313" key="1">
    <source>
        <dbReference type="EMBL" id="KDN42064.1"/>
    </source>
</evidence>
<dbReference type="InParanoid" id="A0A066VTD0"/>
<protein>
    <submittedName>
        <fullName evidence="1">Uncharacterized protein</fullName>
    </submittedName>
</protein>
<sequence length="90" mass="9957">MSGGCEIARASRARPKMACFTCTTSPAPGAYQLQVLDSFLHHILVNETYLKVATERLEDQHWKPLRDACADTSMPIAFVQSSTARNDLLC</sequence>
<dbReference type="AlphaFoldDB" id="A0A066VTD0"/>
<dbReference type="Proteomes" id="UP000027361">
    <property type="component" value="Unassembled WGS sequence"/>
</dbReference>
<evidence type="ECO:0000313" key="2">
    <source>
        <dbReference type="Proteomes" id="UP000027361"/>
    </source>
</evidence>
<dbReference type="RefSeq" id="XP_013241928.1">
    <property type="nucleotide sequence ID" value="XM_013386474.1"/>
</dbReference>